<evidence type="ECO:0000313" key="1">
    <source>
        <dbReference type="EMBL" id="MDL2409935.1"/>
    </source>
</evidence>
<dbReference type="Proteomes" id="UP001172630">
    <property type="component" value="Unassembled WGS sequence"/>
</dbReference>
<dbReference type="InterPro" id="IPR016161">
    <property type="entry name" value="Ald_DH/histidinol_DH"/>
</dbReference>
<name>A0ABT7KMT2_9HYPH</name>
<keyword evidence="2" id="KW-1185">Reference proteome</keyword>
<sequence length="63" mass="6662">MNINGGLLIGGSERRGANGEFSAIEAASGKELPLQFGLASVSDAEDAAALAREAFKTYRCRFR</sequence>
<accession>A0ABT7KMT2</accession>
<evidence type="ECO:0000313" key="2">
    <source>
        <dbReference type="Proteomes" id="UP001172630"/>
    </source>
</evidence>
<dbReference type="RefSeq" id="WP_285883621.1">
    <property type="nucleotide sequence ID" value="NZ_JARFYN010000063.1"/>
</dbReference>
<proteinExistence type="predicted"/>
<reference evidence="1" key="1">
    <citation type="submission" date="2023-06" db="EMBL/GenBank/DDBJ databases">
        <title>Phylogenetic Diversity of Rhizobium strains.</title>
        <authorList>
            <person name="Moura F.T."/>
            <person name="Helene L.C.F."/>
            <person name="Hungria M."/>
        </authorList>
    </citation>
    <scope>NUCLEOTIDE SEQUENCE</scope>
    <source>
        <strain evidence="1">CCGE524</strain>
    </source>
</reference>
<organism evidence="1 2">
    <name type="scientific">Rhizobium calliandrae</name>
    <dbReference type="NCBI Taxonomy" id="1312182"/>
    <lineage>
        <taxon>Bacteria</taxon>
        <taxon>Pseudomonadati</taxon>
        <taxon>Pseudomonadota</taxon>
        <taxon>Alphaproteobacteria</taxon>
        <taxon>Hyphomicrobiales</taxon>
        <taxon>Rhizobiaceae</taxon>
        <taxon>Rhizobium/Agrobacterium group</taxon>
        <taxon>Rhizobium</taxon>
    </lineage>
</organism>
<protein>
    <recommendedName>
        <fullName evidence="3">Aldehyde dehydrogenase family protein</fullName>
    </recommendedName>
</protein>
<dbReference type="SUPFAM" id="SSF53720">
    <property type="entry name" value="ALDH-like"/>
    <property type="match status" value="1"/>
</dbReference>
<dbReference type="EMBL" id="JARFYN010000063">
    <property type="protein sequence ID" value="MDL2409935.1"/>
    <property type="molecule type" value="Genomic_DNA"/>
</dbReference>
<gene>
    <name evidence="1" type="ORF">PY650_30815</name>
</gene>
<comment type="caution">
    <text evidence="1">The sequence shown here is derived from an EMBL/GenBank/DDBJ whole genome shotgun (WGS) entry which is preliminary data.</text>
</comment>
<evidence type="ECO:0008006" key="3">
    <source>
        <dbReference type="Google" id="ProtNLM"/>
    </source>
</evidence>